<protein>
    <submittedName>
        <fullName evidence="1">Photosystem I reaction center subunit XII</fullName>
    </submittedName>
</protein>
<dbReference type="InterPro" id="IPR036904">
    <property type="entry name" value="NblA_sf"/>
</dbReference>
<dbReference type="InterPro" id="IPR007574">
    <property type="entry name" value="NblA"/>
</dbReference>
<organism evidence="1">
    <name type="scientific">Oscillatoriales cyanobacterium SpSt-418</name>
    <dbReference type="NCBI Taxonomy" id="2282169"/>
    <lineage>
        <taxon>Bacteria</taxon>
        <taxon>Bacillati</taxon>
        <taxon>Cyanobacteriota</taxon>
        <taxon>Cyanophyceae</taxon>
        <taxon>Oscillatoriophycideae</taxon>
        <taxon>Oscillatoriales</taxon>
    </lineage>
</organism>
<sequence length="59" mass="6982">MLDPHAFELSLEQQFEVCRLQQQTQDMSREQALELLLKMTHLLMVKDNLIRDLTKQVAI</sequence>
<dbReference type="SUPFAM" id="SSF109859">
    <property type="entry name" value="NblA-like"/>
    <property type="match status" value="1"/>
</dbReference>
<reference evidence="1" key="1">
    <citation type="journal article" date="2020" name="mSystems">
        <title>Genome- and Community-Level Interaction Insights into Carbon Utilization and Element Cycling Functions of Hydrothermarchaeota in Hydrothermal Sediment.</title>
        <authorList>
            <person name="Zhou Z."/>
            <person name="Liu Y."/>
            <person name="Xu W."/>
            <person name="Pan J."/>
            <person name="Luo Z.H."/>
            <person name="Li M."/>
        </authorList>
    </citation>
    <scope>NUCLEOTIDE SEQUENCE [LARGE SCALE GENOMIC DNA]</scope>
    <source>
        <strain evidence="1">SpSt-418</strain>
    </source>
</reference>
<evidence type="ECO:0000313" key="1">
    <source>
        <dbReference type="EMBL" id="HFM98413.1"/>
    </source>
</evidence>
<proteinExistence type="predicted"/>
<comment type="caution">
    <text evidence="1">The sequence shown here is derived from an EMBL/GenBank/DDBJ whole genome shotgun (WGS) entry which is preliminary data.</text>
</comment>
<name>A0A7C3PEQ1_9CYAN</name>
<dbReference type="AlphaFoldDB" id="A0A7C3PEQ1"/>
<dbReference type="Gene3D" id="1.10.287.670">
    <property type="entry name" value="Phycobilisome degradation protein NblA"/>
    <property type="match status" value="1"/>
</dbReference>
<accession>A0A7C3PEQ1</accession>
<dbReference type="EMBL" id="DSRU01000169">
    <property type="protein sequence ID" value="HFM98413.1"/>
    <property type="molecule type" value="Genomic_DNA"/>
</dbReference>
<gene>
    <name evidence="1" type="ORF">ENR64_11780</name>
</gene>
<dbReference type="Pfam" id="PF04485">
    <property type="entry name" value="NblA"/>
    <property type="match status" value="1"/>
</dbReference>